<dbReference type="Gene3D" id="3.90.1200.10">
    <property type="match status" value="1"/>
</dbReference>
<dbReference type="Proteomes" id="UP001278766">
    <property type="component" value="Unassembled WGS sequence"/>
</dbReference>
<dbReference type="AlphaFoldDB" id="A0AAE0H5P1"/>
<evidence type="ECO:0000259" key="1">
    <source>
        <dbReference type="Pfam" id="PF01636"/>
    </source>
</evidence>
<dbReference type="CDD" id="cd05120">
    <property type="entry name" value="APH_ChoK_like"/>
    <property type="match status" value="1"/>
</dbReference>
<name>A0AAE0H5P1_9PEZI</name>
<proteinExistence type="predicted"/>
<gene>
    <name evidence="2" type="ORF">B0H64DRAFT_332227</name>
</gene>
<dbReference type="RefSeq" id="XP_062653897.1">
    <property type="nucleotide sequence ID" value="XM_062801039.1"/>
</dbReference>
<feature type="domain" description="Aminoglycoside phosphotransferase" evidence="1">
    <location>
        <begin position="87"/>
        <end position="291"/>
    </location>
</feature>
<keyword evidence="2" id="KW-0418">Kinase</keyword>
<dbReference type="Pfam" id="PF01636">
    <property type="entry name" value="APH"/>
    <property type="match status" value="1"/>
</dbReference>
<reference evidence="2" key="2">
    <citation type="submission" date="2023-06" db="EMBL/GenBank/DDBJ databases">
        <authorList>
            <consortium name="Lawrence Berkeley National Laboratory"/>
            <person name="Haridas S."/>
            <person name="Hensen N."/>
            <person name="Bonometti L."/>
            <person name="Westerberg I."/>
            <person name="Brannstrom I.O."/>
            <person name="Guillou S."/>
            <person name="Cros-Aarteil S."/>
            <person name="Calhoun S."/>
            <person name="Kuo A."/>
            <person name="Mondo S."/>
            <person name="Pangilinan J."/>
            <person name="Riley R."/>
            <person name="Labutti K."/>
            <person name="Andreopoulos B."/>
            <person name="Lipzen A."/>
            <person name="Chen C."/>
            <person name="Yanf M."/>
            <person name="Daum C."/>
            <person name="Ng V."/>
            <person name="Clum A."/>
            <person name="Steindorff A."/>
            <person name="Ohm R."/>
            <person name="Martin F."/>
            <person name="Silar P."/>
            <person name="Natvig D."/>
            <person name="Lalanne C."/>
            <person name="Gautier V."/>
            <person name="Ament-Velasquez S.L."/>
            <person name="Kruys A."/>
            <person name="Hutchinson M.I."/>
            <person name="Powell A.J."/>
            <person name="Barry K."/>
            <person name="Miller A.N."/>
            <person name="Grigoriev I.V."/>
            <person name="Debuchy R."/>
            <person name="Gladieux P."/>
            <person name="Thoren M.H."/>
            <person name="Johannesson H."/>
        </authorList>
    </citation>
    <scope>NUCLEOTIDE SEQUENCE</scope>
    <source>
        <strain evidence="2">CBS 168.71</strain>
    </source>
</reference>
<dbReference type="SUPFAM" id="SSF56112">
    <property type="entry name" value="Protein kinase-like (PK-like)"/>
    <property type="match status" value="1"/>
</dbReference>
<organism evidence="2 3">
    <name type="scientific">Chaetomium fimeti</name>
    <dbReference type="NCBI Taxonomy" id="1854472"/>
    <lineage>
        <taxon>Eukaryota</taxon>
        <taxon>Fungi</taxon>
        <taxon>Dikarya</taxon>
        <taxon>Ascomycota</taxon>
        <taxon>Pezizomycotina</taxon>
        <taxon>Sordariomycetes</taxon>
        <taxon>Sordariomycetidae</taxon>
        <taxon>Sordariales</taxon>
        <taxon>Chaetomiaceae</taxon>
        <taxon>Chaetomium</taxon>
    </lineage>
</organism>
<protein>
    <submittedName>
        <fullName evidence="2">Kinase-like domain-containing protein</fullName>
    </submittedName>
</protein>
<dbReference type="GO" id="GO:0016301">
    <property type="term" value="F:kinase activity"/>
    <property type="evidence" value="ECO:0007669"/>
    <property type="project" value="UniProtKB-KW"/>
</dbReference>
<sequence length="313" mass="35424">MSTAPPFPFSTKELPPTDQAIFFESSFFSRNGPGAELPTPADIRARSNIQDPGVRHEASRIPPVRYEELGLIVKFGGPPCVTVDEGQCLWALRHALPQVPVPEIYGWTHDGGQVFIYMELVPGATLEQRWDSLNEAEREGICEQLRTILSELRNVRHGPGEFFVGRINYQPLSDIIFETPRNDPPGGPFHSVAEFHDWMSILIRTGFEQHWPGKKPSELPDPCRERLPDDAPVVFTHGDLHPSNIMVSADSPCKVVAIVDWHQSGWYPDYWEFCKAVFTADLHGEWRNRYIPLFLHDAGLVLVWDHYAGSLGY</sequence>
<dbReference type="GeneID" id="87837987"/>
<keyword evidence="3" id="KW-1185">Reference proteome</keyword>
<keyword evidence="2" id="KW-0808">Transferase</keyword>
<dbReference type="PANTHER" id="PTHR21310:SF54">
    <property type="entry name" value="AMINOGLYCOSIDE PHOSPHOTRANSFERASE DOMAIN-CONTAINING PROTEIN"/>
    <property type="match status" value="1"/>
</dbReference>
<dbReference type="InterPro" id="IPR051678">
    <property type="entry name" value="AGP_Transferase"/>
</dbReference>
<reference evidence="2" key="1">
    <citation type="journal article" date="2023" name="Mol. Phylogenet. Evol.">
        <title>Genome-scale phylogeny and comparative genomics of the fungal order Sordariales.</title>
        <authorList>
            <person name="Hensen N."/>
            <person name="Bonometti L."/>
            <person name="Westerberg I."/>
            <person name="Brannstrom I.O."/>
            <person name="Guillou S."/>
            <person name="Cros-Aarteil S."/>
            <person name="Calhoun S."/>
            <person name="Haridas S."/>
            <person name="Kuo A."/>
            <person name="Mondo S."/>
            <person name="Pangilinan J."/>
            <person name="Riley R."/>
            <person name="LaButti K."/>
            <person name="Andreopoulos B."/>
            <person name="Lipzen A."/>
            <person name="Chen C."/>
            <person name="Yan M."/>
            <person name="Daum C."/>
            <person name="Ng V."/>
            <person name="Clum A."/>
            <person name="Steindorff A."/>
            <person name="Ohm R.A."/>
            <person name="Martin F."/>
            <person name="Silar P."/>
            <person name="Natvig D.O."/>
            <person name="Lalanne C."/>
            <person name="Gautier V."/>
            <person name="Ament-Velasquez S.L."/>
            <person name="Kruys A."/>
            <person name="Hutchinson M.I."/>
            <person name="Powell A.J."/>
            <person name="Barry K."/>
            <person name="Miller A.N."/>
            <person name="Grigoriev I.V."/>
            <person name="Debuchy R."/>
            <person name="Gladieux P."/>
            <person name="Hiltunen Thoren M."/>
            <person name="Johannesson H."/>
        </authorList>
    </citation>
    <scope>NUCLEOTIDE SEQUENCE</scope>
    <source>
        <strain evidence="2">CBS 168.71</strain>
    </source>
</reference>
<dbReference type="EMBL" id="JAUEPN010000013">
    <property type="protein sequence ID" value="KAK3290383.1"/>
    <property type="molecule type" value="Genomic_DNA"/>
</dbReference>
<comment type="caution">
    <text evidence="2">The sequence shown here is derived from an EMBL/GenBank/DDBJ whole genome shotgun (WGS) entry which is preliminary data.</text>
</comment>
<dbReference type="InterPro" id="IPR011009">
    <property type="entry name" value="Kinase-like_dom_sf"/>
</dbReference>
<dbReference type="InterPro" id="IPR002575">
    <property type="entry name" value="Aminoglycoside_PTrfase"/>
</dbReference>
<evidence type="ECO:0000313" key="3">
    <source>
        <dbReference type="Proteomes" id="UP001278766"/>
    </source>
</evidence>
<accession>A0AAE0H5P1</accession>
<evidence type="ECO:0000313" key="2">
    <source>
        <dbReference type="EMBL" id="KAK3290383.1"/>
    </source>
</evidence>
<dbReference type="PANTHER" id="PTHR21310">
    <property type="entry name" value="AMINOGLYCOSIDE PHOSPHOTRANSFERASE-RELATED-RELATED"/>
    <property type="match status" value="1"/>
</dbReference>